<comment type="caution">
    <text evidence="2">The sequence shown here is derived from an EMBL/GenBank/DDBJ whole genome shotgun (WGS) entry which is preliminary data.</text>
</comment>
<keyword evidence="3" id="KW-1185">Reference proteome</keyword>
<sequence>MKIIVINKRKLQVIIVAIILMTVIFGTGQILEGHIKSVSFIQNNISSLKEYTALDGVLTYKLPSEWSSKTQSFPGNEIVYHNDFQSNDFVINGFVQVWNIKNDLKDFLIKSKEVSEKQNIIRNYKMNDIKINNRKGYSIKYNMLVNNTSYTVYEYFLKNNNQFIRVSFFIKSENFKESFVALFESIVKTVETK</sequence>
<keyword evidence="1" id="KW-0812">Transmembrane</keyword>
<evidence type="ECO:0000313" key="3">
    <source>
        <dbReference type="Proteomes" id="UP001079657"/>
    </source>
</evidence>
<dbReference type="RefSeq" id="WP_268048689.1">
    <property type="nucleotide sequence ID" value="NZ_JAPQES010000001.1"/>
</dbReference>
<protein>
    <submittedName>
        <fullName evidence="2">Uncharacterized protein</fullName>
    </submittedName>
</protein>
<gene>
    <name evidence="2" type="ORF">OXH55_05645</name>
</gene>
<dbReference type="Proteomes" id="UP001079657">
    <property type="component" value="Unassembled WGS sequence"/>
</dbReference>
<reference evidence="2" key="1">
    <citation type="submission" date="2022-12" db="EMBL/GenBank/DDBJ databases">
        <authorList>
            <person name="Wang J."/>
        </authorList>
    </citation>
    <scope>NUCLEOTIDE SEQUENCE</scope>
    <source>
        <strain evidence="2">HY-42-06</strain>
    </source>
</reference>
<evidence type="ECO:0000313" key="2">
    <source>
        <dbReference type="EMBL" id="MCY6370110.1"/>
    </source>
</evidence>
<keyword evidence="1" id="KW-1133">Transmembrane helix</keyword>
<organism evidence="2 3">
    <name type="scientific">Clostridium ganghwense</name>
    <dbReference type="NCBI Taxonomy" id="312089"/>
    <lineage>
        <taxon>Bacteria</taxon>
        <taxon>Bacillati</taxon>
        <taxon>Bacillota</taxon>
        <taxon>Clostridia</taxon>
        <taxon>Eubacteriales</taxon>
        <taxon>Clostridiaceae</taxon>
        <taxon>Clostridium</taxon>
    </lineage>
</organism>
<feature type="transmembrane region" description="Helical" evidence="1">
    <location>
        <begin position="12"/>
        <end position="31"/>
    </location>
</feature>
<name>A0ABT4CM39_9CLOT</name>
<proteinExistence type="predicted"/>
<evidence type="ECO:0000256" key="1">
    <source>
        <dbReference type="SAM" id="Phobius"/>
    </source>
</evidence>
<dbReference type="EMBL" id="JAPQES010000001">
    <property type="protein sequence ID" value="MCY6370110.1"/>
    <property type="molecule type" value="Genomic_DNA"/>
</dbReference>
<accession>A0ABT4CM39</accession>
<keyword evidence="1" id="KW-0472">Membrane</keyword>